<dbReference type="CDD" id="cd12174">
    <property type="entry name" value="PGDH_like_3"/>
    <property type="match status" value="1"/>
</dbReference>
<dbReference type="EMBL" id="UINC01001125">
    <property type="protein sequence ID" value="SUZ71539.1"/>
    <property type="molecule type" value="Genomic_DNA"/>
</dbReference>
<dbReference type="SUPFAM" id="SSF55021">
    <property type="entry name" value="ACT-like"/>
    <property type="match status" value="1"/>
</dbReference>
<evidence type="ECO:0000256" key="1">
    <source>
        <dbReference type="ARBA" id="ARBA00023002"/>
    </source>
</evidence>
<dbReference type="GO" id="GO:0051287">
    <property type="term" value="F:NAD binding"/>
    <property type="evidence" value="ECO:0007669"/>
    <property type="project" value="InterPro"/>
</dbReference>
<evidence type="ECO:0000259" key="4">
    <source>
        <dbReference type="Pfam" id="PF00389"/>
    </source>
</evidence>
<comment type="pathway">
    <text evidence="3">Amino-acid biosynthesis.</text>
</comment>
<accession>A0A381PZW5</accession>
<dbReference type="InterPro" id="IPR006139">
    <property type="entry name" value="D-isomer_2_OHA_DH_cat_dom"/>
</dbReference>
<name>A0A381PZW5_9ZZZZ</name>
<reference evidence="6" key="1">
    <citation type="submission" date="2018-05" db="EMBL/GenBank/DDBJ databases">
        <authorList>
            <person name="Lanie J.A."/>
            <person name="Ng W.-L."/>
            <person name="Kazmierczak K.M."/>
            <person name="Andrzejewski T.M."/>
            <person name="Davidsen T.M."/>
            <person name="Wayne K.J."/>
            <person name="Tettelin H."/>
            <person name="Glass J.I."/>
            <person name="Rusch D."/>
            <person name="Podicherti R."/>
            <person name="Tsui H.-C.T."/>
            <person name="Winkler M.E."/>
        </authorList>
    </citation>
    <scope>NUCLEOTIDE SEQUENCE</scope>
</reference>
<dbReference type="Gene3D" id="3.40.50.720">
    <property type="entry name" value="NAD(P)-binding Rossmann-like Domain"/>
    <property type="match status" value="2"/>
</dbReference>
<dbReference type="Gene3D" id="3.30.70.260">
    <property type="match status" value="1"/>
</dbReference>
<evidence type="ECO:0008006" key="7">
    <source>
        <dbReference type="Google" id="ProtNLM"/>
    </source>
</evidence>
<evidence type="ECO:0000256" key="3">
    <source>
        <dbReference type="ARBA" id="ARBA00029440"/>
    </source>
</evidence>
<dbReference type="PANTHER" id="PTHR42938">
    <property type="entry name" value="FORMATE DEHYDROGENASE 1"/>
    <property type="match status" value="1"/>
</dbReference>
<feature type="domain" description="D-isomer specific 2-hydroxyacid dehydrogenase NAD-binding" evidence="5">
    <location>
        <begin position="129"/>
        <end position="281"/>
    </location>
</feature>
<keyword evidence="1" id="KW-0560">Oxidoreductase</keyword>
<dbReference type="SUPFAM" id="SSF52283">
    <property type="entry name" value="Formate/glycerate dehydrogenase catalytic domain-like"/>
    <property type="match status" value="1"/>
</dbReference>
<protein>
    <recommendedName>
        <fullName evidence="7">Phosphoglycerate dehydrogenase</fullName>
    </recommendedName>
</protein>
<dbReference type="AlphaFoldDB" id="A0A381PZW5"/>
<dbReference type="PANTHER" id="PTHR42938:SF47">
    <property type="entry name" value="HYDROXYPYRUVATE REDUCTASE"/>
    <property type="match status" value="1"/>
</dbReference>
<dbReference type="InterPro" id="IPR029752">
    <property type="entry name" value="D-isomer_DH_CS1"/>
</dbReference>
<evidence type="ECO:0000256" key="2">
    <source>
        <dbReference type="ARBA" id="ARBA00023027"/>
    </source>
</evidence>
<gene>
    <name evidence="6" type="ORF">METZ01_LOCUS24393</name>
</gene>
<proteinExistence type="predicted"/>
<dbReference type="InterPro" id="IPR006140">
    <property type="entry name" value="D-isomer_DH_NAD-bd"/>
</dbReference>
<dbReference type="Pfam" id="PF00389">
    <property type="entry name" value="2-Hacid_dh"/>
    <property type="match status" value="1"/>
</dbReference>
<dbReference type="GO" id="GO:0016616">
    <property type="term" value="F:oxidoreductase activity, acting on the CH-OH group of donors, NAD or NADP as acceptor"/>
    <property type="evidence" value="ECO:0007669"/>
    <property type="project" value="InterPro"/>
</dbReference>
<evidence type="ECO:0000259" key="5">
    <source>
        <dbReference type="Pfam" id="PF02826"/>
    </source>
</evidence>
<dbReference type="PROSITE" id="PS00065">
    <property type="entry name" value="D_2_HYDROXYACID_DH_1"/>
    <property type="match status" value="1"/>
</dbReference>
<organism evidence="6">
    <name type="scientific">marine metagenome</name>
    <dbReference type="NCBI Taxonomy" id="408172"/>
    <lineage>
        <taxon>unclassified sequences</taxon>
        <taxon>metagenomes</taxon>
        <taxon>ecological metagenomes</taxon>
    </lineage>
</organism>
<sequence>MSEHKIKTLSNISPIGIEALSNTACVLDEESKDPDGVLVRSTKLDKSNLNQSLKAISRAGVGVNNIPIDLCTERGIVVFNTPGANANAVKELVLAGLMLSSRNVFSSIDFVNSLKHIEKMEELEPFLEENKKKFKGRELSGSTLGIVGLGAIGSEVARMGVALDMKVIGYDPALSVEAAWKLPSQVEPADSIEDVFCRGDFITLHIPAIESTKGIVNLELLKNAKKASLLNFARHEVVNNESILEALETGLLINFITDFPTPDLIKRANDHGDVILLPHIGASTAQAEENCAIMAVEQLSDFLQNGNINNSVNFPSVSLPRSTKNRIAITNRNVPAMIGQIATSLGELGLNIADMTNVSRGDLAYNLIDIENGVDEEALSRLSAIENIINVRLIS</sequence>
<dbReference type="InterPro" id="IPR036291">
    <property type="entry name" value="NAD(P)-bd_dom_sf"/>
</dbReference>
<dbReference type="Pfam" id="PF02826">
    <property type="entry name" value="2-Hacid_dh_C"/>
    <property type="match status" value="1"/>
</dbReference>
<feature type="domain" description="D-isomer specific 2-hydroxyacid dehydrogenase catalytic" evidence="4">
    <location>
        <begin position="26"/>
        <end position="313"/>
    </location>
</feature>
<dbReference type="CDD" id="cd04901">
    <property type="entry name" value="ACT_3PGDH"/>
    <property type="match status" value="1"/>
</dbReference>
<dbReference type="InterPro" id="IPR045865">
    <property type="entry name" value="ACT-like_dom_sf"/>
</dbReference>
<keyword evidence="2" id="KW-0520">NAD</keyword>
<evidence type="ECO:0000313" key="6">
    <source>
        <dbReference type="EMBL" id="SUZ71539.1"/>
    </source>
</evidence>
<dbReference type="SUPFAM" id="SSF51735">
    <property type="entry name" value="NAD(P)-binding Rossmann-fold domains"/>
    <property type="match status" value="1"/>
</dbReference>